<dbReference type="VEuPathDB" id="ToxoDB:EBH_0044720"/>
<proteinExistence type="predicted"/>
<keyword evidence="2" id="KW-1185">Reference proteome</keyword>
<organism evidence="1 2">
    <name type="scientific">Eimeria brunetti</name>
    <dbReference type="NCBI Taxonomy" id="51314"/>
    <lineage>
        <taxon>Eukaryota</taxon>
        <taxon>Sar</taxon>
        <taxon>Alveolata</taxon>
        <taxon>Apicomplexa</taxon>
        <taxon>Conoidasida</taxon>
        <taxon>Coccidia</taxon>
        <taxon>Eucoccidiorida</taxon>
        <taxon>Eimeriorina</taxon>
        <taxon>Eimeriidae</taxon>
        <taxon>Eimeria</taxon>
    </lineage>
</organism>
<name>U6LNQ8_9EIME</name>
<evidence type="ECO:0000313" key="1">
    <source>
        <dbReference type="EMBL" id="CDJ51806.1"/>
    </source>
</evidence>
<evidence type="ECO:0000313" key="2">
    <source>
        <dbReference type="Proteomes" id="UP000030750"/>
    </source>
</evidence>
<dbReference type="EMBL" id="HG713017">
    <property type="protein sequence ID" value="CDJ51806.1"/>
    <property type="molecule type" value="Genomic_DNA"/>
</dbReference>
<dbReference type="PANTHER" id="PTHR38585:SF1">
    <property type="entry name" value="TRANSMEMBRANE PROTEIN"/>
    <property type="match status" value="1"/>
</dbReference>
<dbReference type="Proteomes" id="UP000030750">
    <property type="component" value="Unassembled WGS sequence"/>
</dbReference>
<sequence length="469" mass="48467">MVGLLRSGGSYGFASAAAAAAGGAPKAGCCAAATAADGSQLRREVLEELQQQRQQLLQRRPLTGGFLLLQRTPSGSSWRSAAAAAAAAATRAQRWVEDRLGRLLTGRSVQQQQQLLQQQFEGLLTSLGLRSKSASASNSSSNSSSYWQLLWTSFVAAAAAATAAMAASSTVCPGADLSGGATAAAAGEAASRSNLKSWAVSSLLQCSGSALSFWGVCTAGTRMQQALGISCASVFSKPLGLLTIAVASNAAAAAAAAAGFACSRLQQLHAGRSGGPSAWLEAAKALQQETSGNLVAPGAFSERGLALSASTGYASDSERRLVKKIGLRFGCHSCGVRGRSTRWVADHQPPTAQVLSYERTALGRVLGAVRRMLGGSQYWPQRLYPHCEGCSLKQAVAVRRQTAAAAAAAAAAATAAAASQTLTAGAAAAKLRERKNLLQQQQLVYRWNSLRLWHFTGGILTLIRCIDAL</sequence>
<dbReference type="PANTHER" id="PTHR38585">
    <property type="entry name" value="TRANSMEMBRANE PROTEIN"/>
    <property type="match status" value="1"/>
</dbReference>
<reference evidence="1" key="1">
    <citation type="submission" date="2013-10" db="EMBL/GenBank/DDBJ databases">
        <title>Genomic analysis of the causative agents of coccidiosis in chickens.</title>
        <authorList>
            <person name="Reid A.J."/>
            <person name="Blake D."/>
            <person name="Billington K."/>
            <person name="Browne H."/>
            <person name="Dunn M."/>
            <person name="Hung S."/>
            <person name="Kawahara F."/>
            <person name="Miranda-Saavedra D."/>
            <person name="Mourier T."/>
            <person name="Nagra H."/>
            <person name="Otto T.D."/>
            <person name="Rawlings N."/>
            <person name="Sanchez A."/>
            <person name="Sanders M."/>
            <person name="Subramaniam C."/>
            <person name="Tay Y."/>
            <person name="Dear P."/>
            <person name="Doerig C."/>
            <person name="Gruber A."/>
            <person name="Parkinson J."/>
            <person name="Shirley M."/>
            <person name="Wan K.L."/>
            <person name="Berriman M."/>
            <person name="Tomley F."/>
            <person name="Pain A."/>
        </authorList>
    </citation>
    <scope>NUCLEOTIDE SEQUENCE [LARGE SCALE GENOMIC DNA]</scope>
    <source>
        <strain evidence="1">Houghton</strain>
    </source>
</reference>
<protein>
    <submittedName>
        <fullName evidence="1">Uncharacterized protein</fullName>
    </submittedName>
</protein>
<reference evidence="1" key="2">
    <citation type="submission" date="2013-10" db="EMBL/GenBank/DDBJ databases">
        <authorList>
            <person name="Aslett M."/>
        </authorList>
    </citation>
    <scope>NUCLEOTIDE SEQUENCE [LARGE SCALE GENOMIC DNA]</scope>
    <source>
        <strain evidence="1">Houghton</strain>
    </source>
</reference>
<dbReference type="AlphaFoldDB" id="U6LNQ8"/>
<accession>U6LNQ8</accession>
<gene>
    <name evidence="1" type="ORF">EBH_0044720</name>
</gene>
<dbReference type="OrthoDB" id="70850at2759"/>